<organism evidence="2 3">
    <name type="scientific">Prorocentrum cordatum</name>
    <dbReference type="NCBI Taxonomy" id="2364126"/>
    <lineage>
        <taxon>Eukaryota</taxon>
        <taxon>Sar</taxon>
        <taxon>Alveolata</taxon>
        <taxon>Dinophyceae</taxon>
        <taxon>Prorocentrales</taxon>
        <taxon>Prorocentraceae</taxon>
        <taxon>Prorocentrum</taxon>
    </lineage>
</organism>
<evidence type="ECO:0000313" key="3">
    <source>
        <dbReference type="Proteomes" id="UP001189429"/>
    </source>
</evidence>
<feature type="region of interest" description="Disordered" evidence="1">
    <location>
        <begin position="30"/>
        <end position="54"/>
    </location>
</feature>
<feature type="region of interest" description="Disordered" evidence="1">
    <location>
        <begin position="92"/>
        <end position="117"/>
    </location>
</feature>
<keyword evidence="3" id="KW-1185">Reference proteome</keyword>
<dbReference type="EMBL" id="CAUYUJ010014259">
    <property type="protein sequence ID" value="CAK0838939.1"/>
    <property type="molecule type" value="Genomic_DNA"/>
</dbReference>
<sequence>MLQLRTTPRECGLLWRAAASPHRRVRFWHAAGGAGSGPHSARWGGRSGREGRRGEDARWAGRRIGERCAHWQQLGHVLVRHHACSLLEGAEQAENDDDDNRPAARPALPTCPPGSQARLRDEERERLVCVWVHSSLRPTRRWRHGVAGGHCLARWSTQRRPHSTRPTSLRGPTRTRYRWRPPSWLAL</sequence>
<proteinExistence type="predicted"/>
<reference evidence="2" key="1">
    <citation type="submission" date="2023-10" db="EMBL/GenBank/DDBJ databases">
        <authorList>
            <person name="Chen Y."/>
            <person name="Shah S."/>
            <person name="Dougan E. K."/>
            <person name="Thang M."/>
            <person name="Chan C."/>
        </authorList>
    </citation>
    <scope>NUCLEOTIDE SEQUENCE [LARGE SCALE GENOMIC DNA]</scope>
</reference>
<accession>A0ABN9T1W1</accession>
<evidence type="ECO:0000256" key="1">
    <source>
        <dbReference type="SAM" id="MobiDB-lite"/>
    </source>
</evidence>
<comment type="caution">
    <text evidence="2">The sequence shown here is derived from an EMBL/GenBank/DDBJ whole genome shotgun (WGS) entry which is preliminary data.</text>
</comment>
<name>A0ABN9T1W1_9DINO</name>
<dbReference type="Proteomes" id="UP001189429">
    <property type="component" value="Unassembled WGS sequence"/>
</dbReference>
<protein>
    <submittedName>
        <fullName evidence="2">Uncharacterized protein</fullName>
    </submittedName>
</protein>
<evidence type="ECO:0000313" key="2">
    <source>
        <dbReference type="EMBL" id="CAK0838939.1"/>
    </source>
</evidence>
<gene>
    <name evidence="2" type="ORF">PCOR1329_LOCUS34768</name>
</gene>